<accession>A0A4U5QVU3</accession>
<dbReference type="InterPro" id="IPR029071">
    <property type="entry name" value="Ubiquitin-like_domsf"/>
</dbReference>
<protein>
    <recommendedName>
        <fullName evidence="2">Ubiquitin-like domain-containing protein</fullName>
    </recommendedName>
</protein>
<dbReference type="SUPFAM" id="SSF54236">
    <property type="entry name" value="Ubiquitin-like"/>
    <property type="match status" value="1"/>
</dbReference>
<proteinExistence type="predicted"/>
<sequence length="110" mass="12412">MKVKGKGRINVLVPNNEKVYSLENVFEEALGYVRILLPKLRFLHGDEHTVGAYNIQEESALHLVLRLRGGMQIFLKTSTGKTIALKVGSLKMMEGPYPTTTLRRNQPLSF</sequence>
<name>A0A4U5QVU3_POPAL</name>
<reference evidence="1" key="1">
    <citation type="submission" date="2018-10" db="EMBL/GenBank/DDBJ databases">
        <title>Population genomic analysis revealed the cold adaptation of white poplar.</title>
        <authorList>
            <person name="Liu Y.-J."/>
        </authorList>
    </citation>
    <scope>NUCLEOTIDE SEQUENCE [LARGE SCALE GENOMIC DNA]</scope>
    <source>
        <strain evidence="1">PAL-ZL1</strain>
    </source>
</reference>
<evidence type="ECO:0008006" key="2">
    <source>
        <dbReference type="Google" id="ProtNLM"/>
    </source>
</evidence>
<dbReference type="AlphaFoldDB" id="A0A4U5QVU3"/>
<evidence type="ECO:0000313" key="1">
    <source>
        <dbReference type="EMBL" id="TKS14811.1"/>
    </source>
</evidence>
<gene>
    <name evidence="1" type="ORF">D5086_0000039800</name>
</gene>
<dbReference type="Gene3D" id="3.10.20.90">
    <property type="entry name" value="Phosphatidylinositol 3-kinase Catalytic Subunit, Chain A, domain 1"/>
    <property type="match status" value="1"/>
</dbReference>
<dbReference type="PANTHER" id="PTHR10666">
    <property type="entry name" value="UBIQUITIN"/>
    <property type="match status" value="1"/>
</dbReference>
<dbReference type="STRING" id="43335.A0A4U5QVU3"/>
<dbReference type="InterPro" id="IPR050158">
    <property type="entry name" value="Ubiquitin_ubiquitin-like"/>
</dbReference>
<comment type="caution">
    <text evidence="1">The sequence shown here is derived from an EMBL/GenBank/DDBJ whole genome shotgun (WGS) entry which is preliminary data.</text>
</comment>
<organism evidence="1">
    <name type="scientific">Populus alba</name>
    <name type="common">White poplar</name>
    <dbReference type="NCBI Taxonomy" id="43335"/>
    <lineage>
        <taxon>Eukaryota</taxon>
        <taxon>Viridiplantae</taxon>
        <taxon>Streptophyta</taxon>
        <taxon>Embryophyta</taxon>
        <taxon>Tracheophyta</taxon>
        <taxon>Spermatophyta</taxon>
        <taxon>Magnoliopsida</taxon>
        <taxon>eudicotyledons</taxon>
        <taxon>Gunneridae</taxon>
        <taxon>Pentapetalae</taxon>
        <taxon>rosids</taxon>
        <taxon>fabids</taxon>
        <taxon>Malpighiales</taxon>
        <taxon>Salicaceae</taxon>
        <taxon>Saliceae</taxon>
        <taxon>Populus</taxon>
    </lineage>
</organism>
<dbReference type="EMBL" id="RCHU01000111">
    <property type="protein sequence ID" value="TKS14811.1"/>
    <property type="molecule type" value="Genomic_DNA"/>
</dbReference>